<dbReference type="InterPro" id="IPR036388">
    <property type="entry name" value="WH-like_DNA-bd_sf"/>
</dbReference>
<evidence type="ECO:0000313" key="2">
    <source>
        <dbReference type="Proteomes" id="UP000183287"/>
    </source>
</evidence>
<dbReference type="GO" id="GO:0003677">
    <property type="term" value="F:DNA binding"/>
    <property type="evidence" value="ECO:0007669"/>
    <property type="project" value="InterPro"/>
</dbReference>
<sequence>MAISTPNEIERRNLPRRIADRFINDLYKTCSTPQCHSCLERTSNAVLLLDSEKRVMYTTSEADKIISQASTPFTLTPRFALLSPPNAARFEAFVNRESTEPGPLIQLLTNKKDRGRMLFSCFRLPEPDTASLHVARYLVMLRDPDQYSARQWQLFTEQYNLTKAETRLCRALADGLTLNDYCTNWQVMISTARSQLSSIFAKTETRRQIDLLRLIYLFTLA</sequence>
<dbReference type="SUPFAM" id="SSF46894">
    <property type="entry name" value="C-terminal effector domain of the bipartite response regulators"/>
    <property type="match status" value="1"/>
</dbReference>
<dbReference type="GO" id="GO:0006355">
    <property type="term" value="P:regulation of DNA-templated transcription"/>
    <property type="evidence" value="ECO:0007669"/>
    <property type="project" value="InterPro"/>
</dbReference>
<evidence type="ECO:0000313" key="1">
    <source>
        <dbReference type="EMBL" id="SFM74641.1"/>
    </source>
</evidence>
<organism evidence="1 2">
    <name type="scientific">Nitrosomonas communis</name>
    <dbReference type="NCBI Taxonomy" id="44574"/>
    <lineage>
        <taxon>Bacteria</taxon>
        <taxon>Pseudomonadati</taxon>
        <taxon>Pseudomonadota</taxon>
        <taxon>Betaproteobacteria</taxon>
        <taxon>Nitrosomonadales</taxon>
        <taxon>Nitrosomonadaceae</taxon>
        <taxon>Nitrosomonas</taxon>
    </lineage>
</organism>
<dbReference type="Gene3D" id="1.10.10.10">
    <property type="entry name" value="Winged helix-like DNA-binding domain superfamily/Winged helix DNA-binding domain"/>
    <property type="match status" value="1"/>
</dbReference>
<dbReference type="RefSeq" id="WP_074906455.1">
    <property type="nucleotide sequence ID" value="NZ_FOUB01000049.1"/>
</dbReference>
<protein>
    <recommendedName>
        <fullName evidence="3">DNA-binding transcriptional regulator, CsgD family</fullName>
    </recommendedName>
</protein>
<reference evidence="2" key="1">
    <citation type="submission" date="2016-10" db="EMBL/GenBank/DDBJ databases">
        <authorList>
            <person name="Varghese N."/>
            <person name="Submissions S."/>
        </authorList>
    </citation>
    <scope>NUCLEOTIDE SEQUENCE [LARGE SCALE GENOMIC DNA]</scope>
    <source>
        <strain evidence="2">Nm44</strain>
    </source>
</reference>
<name>A0A1I4TDD3_9PROT</name>
<dbReference type="Proteomes" id="UP000183287">
    <property type="component" value="Unassembled WGS sequence"/>
</dbReference>
<evidence type="ECO:0008006" key="3">
    <source>
        <dbReference type="Google" id="ProtNLM"/>
    </source>
</evidence>
<dbReference type="AlphaFoldDB" id="A0A1I4TDD3"/>
<dbReference type="OrthoDB" id="5497412at2"/>
<dbReference type="InterPro" id="IPR016032">
    <property type="entry name" value="Sig_transdc_resp-reg_C-effctor"/>
</dbReference>
<gene>
    <name evidence="1" type="ORF">SAMN05421863_104925</name>
</gene>
<proteinExistence type="predicted"/>
<dbReference type="EMBL" id="FOUB01000049">
    <property type="protein sequence ID" value="SFM74641.1"/>
    <property type="molecule type" value="Genomic_DNA"/>
</dbReference>
<keyword evidence="2" id="KW-1185">Reference proteome</keyword>
<accession>A0A1I4TDD3</accession>